<dbReference type="EMBL" id="BK015156">
    <property type="protein sequence ID" value="DAD93299.1"/>
    <property type="molecule type" value="Genomic_DNA"/>
</dbReference>
<organism evidence="1">
    <name type="scientific">Myoviridae sp. cte0p10</name>
    <dbReference type="NCBI Taxonomy" id="2826674"/>
    <lineage>
        <taxon>Viruses</taxon>
        <taxon>Duplodnaviria</taxon>
        <taxon>Heunggongvirae</taxon>
        <taxon>Uroviricota</taxon>
        <taxon>Caudoviricetes</taxon>
    </lineage>
</organism>
<sequence length="160" mass="18823">MMTERILQHKKPANAPFSIKRYLGDKWDRIPAWQKGFKCCLDCGLPTMRLVYQESEVYTMLCMACGKAHRYYANSCAKAEQIYDRIDADDYKRAQHAVGLDYHDTPTGRNYFTTDGENPFKTLPGDCYYNKNNCYWLTPYGYRLLGFDDMGDDRYLKILW</sequence>
<evidence type="ECO:0000313" key="1">
    <source>
        <dbReference type="EMBL" id="DAD93299.1"/>
    </source>
</evidence>
<protein>
    <submittedName>
        <fullName evidence="1">Nucleoporin-like protein</fullName>
    </submittedName>
</protein>
<reference evidence="1" key="1">
    <citation type="journal article" date="2021" name="Proc. Natl. Acad. Sci. U.S.A.">
        <title>A Catalog of Tens of Thousands of Viruses from Human Metagenomes Reveals Hidden Associations with Chronic Diseases.</title>
        <authorList>
            <person name="Tisza M.J."/>
            <person name="Buck C.B."/>
        </authorList>
    </citation>
    <scope>NUCLEOTIDE SEQUENCE</scope>
    <source>
        <strain evidence="1">Cte0p10</strain>
    </source>
</reference>
<accession>A0A8S5NGQ7</accession>
<name>A0A8S5NGQ7_9CAUD</name>
<proteinExistence type="predicted"/>